<accession>A0A433JMJ5</accession>
<dbReference type="RefSeq" id="WP_127032396.1">
    <property type="nucleotide sequence ID" value="NZ_RZGR01000001.1"/>
</dbReference>
<dbReference type="EMBL" id="RZGR01000001">
    <property type="protein sequence ID" value="RUQ91594.1"/>
    <property type="molecule type" value="Genomic_DNA"/>
</dbReference>
<sequence length="324" mass="36376">MIIKSTFKPAWWLANPHLQTIYPTLLRRRQVPKLRREQIELPDGDFLDLAWADAELTQDAPLVILLHGLGGGLNSAYAGGLLATFNQCGWRAVLMHFRGAGSEPNRLPRAYHSGDTEDVAYFLKLLTDREPHSKKAIVGVSLGGNVLLKWLGESGFHSLVCAGVAVSVPFQLRVAADRMNQGLARIYQAYLLRQMRQIFARKMQDDARNLPEAFNNLQACHCFWTFDDQITAPLHGFANVHDYYRIASSRQYLHKITTPTLIVHALDDPFMSPEVLPASSELSKAVTLELSEKGGHVGFIAGAMPGNPVYWLEKRIPEFLRQYI</sequence>
<dbReference type="SUPFAM" id="SSF53474">
    <property type="entry name" value="alpha/beta-Hydrolases"/>
    <property type="match status" value="1"/>
</dbReference>
<dbReference type="InterPro" id="IPR000952">
    <property type="entry name" value="AB_hydrolase_4_CS"/>
</dbReference>
<dbReference type="PANTHER" id="PTHR10794:SF94">
    <property type="entry name" value="ESTERASE YHET-RELATED"/>
    <property type="match status" value="1"/>
</dbReference>
<evidence type="ECO:0000259" key="5">
    <source>
        <dbReference type="Pfam" id="PF00561"/>
    </source>
</evidence>
<evidence type="ECO:0000256" key="4">
    <source>
        <dbReference type="PIRSR" id="PIRSR005211-1"/>
    </source>
</evidence>
<name>A0A433JMJ5_9GAMM</name>
<organism evidence="6 7">
    <name type="scientific">Legionella septentrionalis</name>
    <dbReference type="NCBI Taxonomy" id="2498109"/>
    <lineage>
        <taxon>Bacteria</taxon>
        <taxon>Pseudomonadati</taxon>
        <taxon>Pseudomonadota</taxon>
        <taxon>Gammaproteobacteria</taxon>
        <taxon>Legionellales</taxon>
        <taxon>Legionellaceae</taxon>
        <taxon>Legionella</taxon>
    </lineage>
</organism>
<comment type="similarity">
    <text evidence="1">Belongs to the AB hydrolase superfamily. AB hydrolase 4 family.</text>
</comment>
<dbReference type="Gene3D" id="3.40.50.1820">
    <property type="entry name" value="alpha/beta hydrolase"/>
    <property type="match status" value="1"/>
</dbReference>
<proteinExistence type="inferred from homology"/>
<dbReference type="InterPro" id="IPR029058">
    <property type="entry name" value="AB_hydrolase_fold"/>
</dbReference>
<comment type="caution">
    <text evidence="6">The sequence shown here is derived from an EMBL/GenBank/DDBJ whole genome shotgun (WGS) entry which is preliminary data.</text>
</comment>
<dbReference type="Proteomes" id="UP000288012">
    <property type="component" value="Unassembled WGS sequence"/>
</dbReference>
<dbReference type="Pfam" id="PF00561">
    <property type="entry name" value="Abhydrolase_1"/>
    <property type="match status" value="1"/>
</dbReference>
<evidence type="ECO:0000313" key="6">
    <source>
        <dbReference type="EMBL" id="RUQ91594.1"/>
    </source>
</evidence>
<feature type="domain" description="AB hydrolase-1" evidence="5">
    <location>
        <begin position="61"/>
        <end position="301"/>
    </location>
</feature>
<dbReference type="GO" id="GO:0034338">
    <property type="term" value="F:short-chain carboxylesterase activity"/>
    <property type="evidence" value="ECO:0007669"/>
    <property type="project" value="TreeGrafter"/>
</dbReference>
<feature type="active site" description="Charge relay system" evidence="4">
    <location>
        <position position="296"/>
    </location>
</feature>
<evidence type="ECO:0000256" key="3">
    <source>
        <dbReference type="ARBA" id="ARBA00022801"/>
    </source>
</evidence>
<feature type="active site" description="Charge relay system" evidence="4">
    <location>
        <position position="268"/>
    </location>
</feature>
<reference evidence="6 7" key="1">
    <citation type="submission" date="2018-12" db="EMBL/GenBank/DDBJ databases">
        <title>Legionella sp,whole genome shotgun sequence.</title>
        <authorList>
            <person name="Wu H."/>
        </authorList>
    </citation>
    <scope>NUCLEOTIDE SEQUENCE [LARGE SCALE GENOMIC DNA]</scope>
    <source>
        <strain evidence="7">km714</strain>
    </source>
</reference>
<dbReference type="AlphaFoldDB" id="A0A433JMJ5"/>
<dbReference type="InterPro" id="IPR000073">
    <property type="entry name" value="AB_hydrolase_1"/>
</dbReference>
<gene>
    <name evidence="6" type="ORF">EKM59_00605</name>
</gene>
<feature type="active site" description="Charge relay system" evidence="4">
    <location>
        <position position="141"/>
    </location>
</feature>
<dbReference type="PIRSF" id="PIRSF005211">
    <property type="entry name" value="Ab_hydro_YheT"/>
    <property type="match status" value="1"/>
</dbReference>
<dbReference type="PROSITE" id="PS01133">
    <property type="entry name" value="UPF0017"/>
    <property type="match status" value="1"/>
</dbReference>
<evidence type="ECO:0000313" key="7">
    <source>
        <dbReference type="Proteomes" id="UP000288012"/>
    </source>
</evidence>
<dbReference type="GO" id="GO:0047372">
    <property type="term" value="F:monoacylglycerol lipase activity"/>
    <property type="evidence" value="ECO:0007669"/>
    <property type="project" value="TreeGrafter"/>
</dbReference>
<keyword evidence="2" id="KW-0719">Serine esterase</keyword>
<dbReference type="InterPro" id="IPR050960">
    <property type="entry name" value="AB_hydrolase_4_sf"/>
</dbReference>
<evidence type="ECO:0000256" key="1">
    <source>
        <dbReference type="ARBA" id="ARBA00010884"/>
    </source>
</evidence>
<dbReference type="PANTHER" id="PTHR10794">
    <property type="entry name" value="ABHYDROLASE DOMAIN-CONTAINING PROTEIN"/>
    <property type="match status" value="1"/>
</dbReference>
<dbReference type="InterPro" id="IPR012020">
    <property type="entry name" value="ABHD4"/>
</dbReference>
<evidence type="ECO:0000256" key="2">
    <source>
        <dbReference type="ARBA" id="ARBA00022487"/>
    </source>
</evidence>
<dbReference type="OrthoDB" id="332676at2"/>
<protein>
    <submittedName>
        <fullName evidence="6">Hydrolase</fullName>
    </submittedName>
</protein>
<dbReference type="NCBIfam" id="NF008218">
    <property type="entry name" value="PRK10985.1"/>
    <property type="match status" value="1"/>
</dbReference>
<keyword evidence="7" id="KW-1185">Reference proteome</keyword>
<keyword evidence="3 6" id="KW-0378">Hydrolase</keyword>